<evidence type="ECO:0000256" key="2">
    <source>
        <dbReference type="ARBA" id="ARBA00022448"/>
    </source>
</evidence>
<dbReference type="GO" id="GO:0043190">
    <property type="term" value="C:ATP-binding cassette (ABC) transporter complex"/>
    <property type="evidence" value="ECO:0007669"/>
    <property type="project" value="InterPro"/>
</dbReference>
<evidence type="ECO:0000313" key="5">
    <source>
        <dbReference type="EMBL" id="AEF95259.1"/>
    </source>
</evidence>
<dbReference type="Gene3D" id="3.40.190.10">
    <property type="entry name" value="Periplasmic binding protein-like II"/>
    <property type="match status" value="1"/>
</dbReference>
<dbReference type="PIRSF" id="PIRSF002741">
    <property type="entry name" value="MppA"/>
    <property type="match status" value="1"/>
</dbReference>
<gene>
    <name evidence="5" type="ordered locus">Desca_2431</name>
</gene>
<feature type="domain" description="Solute-binding protein family 5" evidence="4">
    <location>
        <begin position="85"/>
        <end position="442"/>
    </location>
</feature>
<name>F6B482_DESCC</name>
<keyword evidence="2" id="KW-0813">Transport</keyword>
<dbReference type="InterPro" id="IPR030678">
    <property type="entry name" value="Peptide/Ni-bd"/>
</dbReference>
<evidence type="ECO:0000313" key="6">
    <source>
        <dbReference type="Proteomes" id="UP000009226"/>
    </source>
</evidence>
<protein>
    <submittedName>
        <fullName evidence="5">ABC-type transporter, periplasmic subunit</fullName>
    </submittedName>
</protein>
<dbReference type="GO" id="GO:1904680">
    <property type="term" value="F:peptide transmembrane transporter activity"/>
    <property type="evidence" value="ECO:0007669"/>
    <property type="project" value="TreeGrafter"/>
</dbReference>
<reference evidence="5" key="1">
    <citation type="submission" date="2011-05" db="EMBL/GenBank/DDBJ databases">
        <title>Complete sequence of Desulfotomaculum carboxydivorans CO-1-SRB.</title>
        <authorList>
            <consortium name="US DOE Joint Genome Institute"/>
            <person name="Lucas S."/>
            <person name="Han J."/>
            <person name="Lapidus A."/>
            <person name="Cheng J.-F."/>
            <person name="Goodwin L."/>
            <person name="Pitluck S."/>
            <person name="Peters L."/>
            <person name="Mikhailova N."/>
            <person name="Lu M."/>
            <person name="Han C."/>
            <person name="Tapia R."/>
            <person name="Land M."/>
            <person name="Hauser L."/>
            <person name="Kyrpides N."/>
            <person name="Ivanova N."/>
            <person name="Pagani I."/>
            <person name="Stams A."/>
            <person name="Plugge C."/>
            <person name="Muyzer G."/>
            <person name="Kuever J."/>
            <person name="Parshina S."/>
            <person name="Ivanova A."/>
            <person name="Nazina T."/>
            <person name="Woyke T."/>
        </authorList>
    </citation>
    <scope>NUCLEOTIDE SEQUENCE [LARGE SCALE GENOMIC DNA]</scope>
    <source>
        <strain evidence="5">CO-1-SRB</strain>
    </source>
</reference>
<dbReference type="Gene3D" id="3.90.76.10">
    <property type="entry name" value="Dipeptide-binding Protein, Domain 1"/>
    <property type="match status" value="1"/>
</dbReference>
<proteinExistence type="inferred from homology"/>
<dbReference type="InterPro" id="IPR039424">
    <property type="entry name" value="SBP_5"/>
</dbReference>
<dbReference type="PANTHER" id="PTHR30290:SF9">
    <property type="entry name" value="OLIGOPEPTIDE-BINDING PROTEIN APPA"/>
    <property type="match status" value="1"/>
</dbReference>
<dbReference type="Gene3D" id="3.10.105.10">
    <property type="entry name" value="Dipeptide-binding Protein, Domain 3"/>
    <property type="match status" value="1"/>
</dbReference>
<dbReference type="Pfam" id="PF00496">
    <property type="entry name" value="SBP_bac_5"/>
    <property type="match status" value="1"/>
</dbReference>
<accession>F6B482</accession>
<dbReference type="SUPFAM" id="SSF53850">
    <property type="entry name" value="Periplasmic binding protein-like II"/>
    <property type="match status" value="1"/>
</dbReference>
<dbReference type="InterPro" id="IPR000914">
    <property type="entry name" value="SBP_5_dom"/>
</dbReference>
<evidence type="ECO:0000259" key="4">
    <source>
        <dbReference type="Pfam" id="PF00496"/>
    </source>
</evidence>
<dbReference type="EMBL" id="CP002736">
    <property type="protein sequence ID" value="AEF95259.1"/>
    <property type="molecule type" value="Genomic_DNA"/>
</dbReference>
<dbReference type="HOGENOM" id="CLU_017028_7_0_9"/>
<keyword evidence="6" id="KW-1185">Reference proteome</keyword>
<sequence length="525" mass="58662">MRSKLYQIGFLLLFLAFFSAVVKYHWASETVINQKVNLPEQPEVIYGLAEPIKTLDPAEASNLAEAKVLVNIFEGLVRYKANSTEIEPALATDWEISPDGRSWVFHLRRGVVFHDGTKFNAQAVKFSVERQLHPLKKDTMTYGSFTFGMVKSVEILDDYTVKFNLNAPYSPFLRNLAMPWAAPIVSPGAVTKYGEEFYRHPVGTGPFYLADWRNDTPVLLANDHYWGGTPRIKSVGFANLAPEDCAAAIKSGKITLADINSQENLTAKNITVISQPGISLNYLGLFNNRPPFNNDKVRRAVCMAVDRQAIAEKLFANRRLAANSVLPPKVLGYSENLKPYSGGPQKARALLSNYGYPDGVDITLITYDCQRPYNPLGGKELAQIIKDQLAQAGIRVKIKAYAWHEFKTALRNQSGDAFLFGWVGDNLDPDNFLYTLLSSSQIKQTNLTHYKNSEVDRLISAAQKELNEKTRERLYFHAQQIILQDTPAIFLNFGQNSVAISNNLKGVGLNPYGLPLLATAYILNK</sequence>
<evidence type="ECO:0000256" key="3">
    <source>
        <dbReference type="ARBA" id="ARBA00022729"/>
    </source>
</evidence>
<dbReference type="eggNOG" id="COG0747">
    <property type="taxonomic scope" value="Bacteria"/>
</dbReference>
<keyword evidence="3" id="KW-0732">Signal</keyword>
<dbReference type="RefSeq" id="WP_013810736.1">
    <property type="nucleotide sequence ID" value="NC_015565.1"/>
</dbReference>
<dbReference type="AlphaFoldDB" id="F6B482"/>
<dbReference type="PANTHER" id="PTHR30290">
    <property type="entry name" value="PERIPLASMIC BINDING COMPONENT OF ABC TRANSPORTER"/>
    <property type="match status" value="1"/>
</dbReference>
<dbReference type="Proteomes" id="UP000009226">
    <property type="component" value="Chromosome"/>
</dbReference>
<dbReference type="STRING" id="868595.Desca_2431"/>
<dbReference type="KEGG" id="dca:Desca_2431"/>
<dbReference type="CDD" id="cd08493">
    <property type="entry name" value="PBP2_DppA_like"/>
    <property type="match status" value="1"/>
</dbReference>
<evidence type="ECO:0000256" key="1">
    <source>
        <dbReference type="ARBA" id="ARBA00005695"/>
    </source>
</evidence>
<dbReference type="GO" id="GO:0042597">
    <property type="term" value="C:periplasmic space"/>
    <property type="evidence" value="ECO:0007669"/>
    <property type="project" value="UniProtKB-ARBA"/>
</dbReference>
<organism evidence="5 6">
    <name type="scientific">Desulfotomaculum nigrificans (strain DSM 14880 / VKM B-2319 / CO-1-SRB)</name>
    <name type="common">Desulfotomaculum carboxydivorans</name>
    <dbReference type="NCBI Taxonomy" id="868595"/>
    <lineage>
        <taxon>Bacteria</taxon>
        <taxon>Bacillati</taxon>
        <taxon>Bacillota</taxon>
        <taxon>Clostridia</taxon>
        <taxon>Eubacteriales</taxon>
        <taxon>Desulfotomaculaceae</taxon>
        <taxon>Desulfotomaculum</taxon>
    </lineage>
</organism>
<dbReference type="GO" id="GO:0015833">
    <property type="term" value="P:peptide transport"/>
    <property type="evidence" value="ECO:0007669"/>
    <property type="project" value="TreeGrafter"/>
</dbReference>
<comment type="similarity">
    <text evidence="1">Belongs to the bacterial solute-binding protein 5 family.</text>
</comment>